<dbReference type="InterPro" id="IPR007407">
    <property type="entry name" value="DUF459"/>
</dbReference>
<organism evidence="2 3">
    <name type="scientific">Marinicauda algicola</name>
    <dbReference type="NCBI Taxonomy" id="2029849"/>
    <lineage>
        <taxon>Bacteria</taxon>
        <taxon>Pseudomonadati</taxon>
        <taxon>Pseudomonadota</taxon>
        <taxon>Alphaproteobacteria</taxon>
        <taxon>Maricaulales</taxon>
        <taxon>Maricaulaceae</taxon>
        <taxon>Marinicauda</taxon>
    </lineage>
</organism>
<feature type="chain" id="PRO_5020681121" evidence="1">
    <location>
        <begin position="25"/>
        <end position="294"/>
    </location>
</feature>
<dbReference type="EMBL" id="SRXW01000005">
    <property type="protein sequence ID" value="TGY87554.1"/>
    <property type="molecule type" value="Genomic_DNA"/>
</dbReference>
<protein>
    <submittedName>
        <fullName evidence="2">DUF459 domain-containing protein</fullName>
    </submittedName>
</protein>
<evidence type="ECO:0000313" key="3">
    <source>
        <dbReference type="Proteomes" id="UP000308054"/>
    </source>
</evidence>
<gene>
    <name evidence="2" type="ORF">E5163_14050</name>
</gene>
<dbReference type="AlphaFoldDB" id="A0A4S2GWY8"/>
<dbReference type="RefSeq" id="WP_135997093.1">
    <property type="nucleotide sequence ID" value="NZ_CP071057.1"/>
</dbReference>
<dbReference type="Pfam" id="PF04311">
    <property type="entry name" value="DUF459"/>
    <property type="match status" value="1"/>
</dbReference>
<comment type="caution">
    <text evidence="2">The sequence shown here is derived from an EMBL/GenBank/DDBJ whole genome shotgun (WGS) entry which is preliminary data.</text>
</comment>
<evidence type="ECO:0000256" key="1">
    <source>
        <dbReference type="SAM" id="SignalP"/>
    </source>
</evidence>
<dbReference type="InterPro" id="IPR036514">
    <property type="entry name" value="SGNH_hydro_sf"/>
</dbReference>
<keyword evidence="3" id="KW-1185">Reference proteome</keyword>
<accession>A0A4S2GWY8</accession>
<dbReference type="Gene3D" id="3.40.50.1110">
    <property type="entry name" value="SGNH hydrolase"/>
    <property type="match status" value="1"/>
</dbReference>
<dbReference type="SUPFAM" id="SSF52266">
    <property type="entry name" value="SGNH hydrolase"/>
    <property type="match status" value="1"/>
</dbReference>
<dbReference type="OrthoDB" id="9805649at2"/>
<dbReference type="GO" id="GO:0004622">
    <property type="term" value="F:phosphatidylcholine lysophospholipase activity"/>
    <property type="evidence" value="ECO:0007669"/>
    <property type="project" value="TreeGrafter"/>
</dbReference>
<evidence type="ECO:0000313" key="2">
    <source>
        <dbReference type="EMBL" id="TGY87554.1"/>
    </source>
</evidence>
<dbReference type="Proteomes" id="UP000308054">
    <property type="component" value="Unassembled WGS sequence"/>
</dbReference>
<keyword evidence="1" id="KW-0732">Signal</keyword>
<dbReference type="PANTHER" id="PTHR30383:SF24">
    <property type="entry name" value="THIOESTERASE 1_PROTEASE 1_LYSOPHOSPHOLIPASE L1"/>
    <property type="match status" value="1"/>
</dbReference>
<feature type="signal peptide" evidence="1">
    <location>
        <begin position="1"/>
        <end position="24"/>
    </location>
</feature>
<proteinExistence type="predicted"/>
<reference evidence="2 3" key="1">
    <citation type="journal article" date="2017" name="Int. J. Syst. Evol. Microbiol.">
        <title>Marinicauda algicola sp. nov., isolated from a marine red alga Rhodosorus marinus.</title>
        <authorList>
            <person name="Jeong S.E."/>
            <person name="Jeon S.H."/>
            <person name="Chun B.H."/>
            <person name="Kim D.W."/>
            <person name="Jeon C.O."/>
        </authorList>
    </citation>
    <scope>NUCLEOTIDE SEQUENCE [LARGE SCALE GENOMIC DNA]</scope>
    <source>
        <strain evidence="2 3">JCM 31718</strain>
    </source>
</reference>
<sequence>MGLRIGAMLAAACAAALSLITASGESQEPASPAPPVTIGVFGDSLADGLWVGLRWQLRGDNRVADVVQLSEVSTGFANWTYRDIAAKTEEQLGLGRYDIAVVMFGSNDMQGIRDGTGSVHRFRSAGWEAVYRERVRIVLDLLHDHGAQVIWVGLPVMRSAGYDANVRHLNAIFEEEAEAAGAVYVSTREVSAGPDGGYSGYLEDASGTPRLMRADDGIHFTLPGYRRIAAPVAAVIDAALADPELGRPRPAEPETPAFESLVQLYIRGEPYVCLPASEAQIDAALSPEARRSRN</sequence>
<name>A0A4S2GWY8_9PROT</name>
<dbReference type="InterPro" id="IPR051532">
    <property type="entry name" value="Ester_Hydrolysis_Enzymes"/>
</dbReference>
<dbReference type="PANTHER" id="PTHR30383">
    <property type="entry name" value="THIOESTERASE 1/PROTEASE 1/LYSOPHOSPHOLIPASE L1"/>
    <property type="match status" value="1"/>
</dbReference>